<sequence length="43" mass="4877">MIIGLTSFKTAENFTSKGRYSKNPLEQSPNIGKEHLLFQSESF</sequence>
<comment type="caution">
    <text evidence="1">The sequence shown here is derived from an EMBL/GenBank/DDBJ whole genome shotgun (WGS) entry which is preliminary data.</text>
</comment>
<evidence type="ECO:0000313" key="1">
    <source>
        <dbReference type="EMBL" id="GAY72450.1"/>
    </source>
</evidence>
<protein>
    <submittedName>
        <fullName evidence="1">Uncharacterized protein</fullName>
    </submittedName>
</protein>
<dbReference type="AlphaFoldDB" id="A0A401FJ80"/>
<gene>
    <name evidence="1" type="ORF">NBRC111893_596</name>
</gene>
<evidence type="ECO:0000313" key="2">
    <source>
        <dbReference type="Proteomes" id="UP000286974"/>
    </source>
</evidence>
<organism evidence="1 2">
    <name type="scientific">Lentilactobacillus kosonis</name>
    <dbReference type="NCBI Taxonomy" id="2810561"/>
    <lineage>
        <taxon>Bacteria</taxon>
        <taxon>Bacillati</taxon>
        <taxon>Bacillota</taxon>
        <taxon>Bacilli</taxon>
        <taxon>Lactobacillales</taxon>
        <taxon>Lactobacillaceae</taxon>
        <taxon>Lentilactobacillus</taxon>
    </lineage>
</organism>
<accession>A0A401FJ80</accession>
<keyword evidence="2" id="KW-1185">Reference proteome</keyword>
<proteinExistence type="predicted"/>
<name>A0A401FJ80_9LACO</name>
<dbReference type="EMBL" id="BEXA01000001">
    <property type="protein sequence ID" value="GAY72450.1"/>
    <property type="molecule type" value="Genomic_DNA"/>
</dbReference>
<reference evidence="1 2" key="1">
    <citation type="submission" date="2017-11" db="EMBL/GenBank/DDBJ databases">
        <title>Draft Genome Sequence of Lactobacillus curieae NBRC 111893 isolated from Koso, a Japanese sugar-Vegetable Fermented Beverage.</title>
        <authorList>
            <person name="Chiou T.Y."/>
            <person name="Oshima K."/>
            <person name="Suda W."/>
            <person name="Hattori M."/>
            <person name="Takahashi T."/>
        </authorList>
    </citation>
    <scope>NUCLEOTIDE SEQUENCE [LARGE SCALE GENOMIC DNA]</scope>
    <source>
        <strain evidence="1 2">NBRC111893</strain>
    </source>
</reference>
<dbReference type="Proteomes" id="UP000286974">
    <property type="component" value="Unassembled WGS sequence"/>
</dbReference>